<dbReference type="InterPro" id="IPR003730">
    <property type="entry name" value="Cu_polyphenol_OxRdtase"/>
</dbReference>
<keyword evidence="7" id="KW-0378">Hydrolase</keyword>
<evidence type="ECO:0000256" key="7">
    <source>
        <dbReference type="ARBA" id="ARBA00022801"/>
    </source>
</evidence>
<comment type="catalytic activity">
    <reaction evidence="10">
        <text>adenosine + phosphate = alpha-D-ribose 1-phosphate + adenine</text>
        <dbReference type="Rhea" id="RHEA:27642"/>
        <dbReference type="ChEBI" id="CHEBI:16335"/>
        <dbReference type="ChEBI" id="CHEBI:16708"/>
        <dbReference type="ChEBI" id="CHEBI:43474"/>
        <dbReference type="ChEBI" id="CHEBI:57720"/>
        <dbReference type="EC" id="2.4.2.1"/>
    </reaction>
    <physiologicalReaction direction="left-to-right" evidence="10">
        <dbReference type="Rhea" id="RHEA:27643"/>
    </physiologicalReaction>
</comment>
<evidence type="ECO:0000256" key="9">
    <source>
        <dbReference type="ARBA" id="ARBA00047989"/>
    </source>
</evidence>
<protein>
    <recommendedName>
        <fullName evidence="12">Purine nucleoside phosphorylase</fullName>
    </recommendedName>
</protein>
<proteinExistence type="inferred from homology"/>
<dbReference type="InterPro" id="IPR011324">
    <property type="entry name" value="Cytotoxic_necrot_fac-like_cat"/>
</dbReference>
<dbReference type="EMBL" id="CP091430">
    <property type="protein sequence ID" value="UVI32207.1"/>
    <property type="molecule type" value="Genomic_DNA"/>
</dbReference>
<keyword evidence="6" id="KW-0479">Metal-binding</keyword>
<comment type="similarity">
    <text evidence="4 12">Belongs to the purine nucleoside phosphorylase YfiH/LACC1 family.</text>
</comment>
<accession>A0ABY5SE12</accession>
<evidence type="ECO:0000256" key="12">
    <source>
        <dbReference type="RuleBase" id="RU361274"/>
    </source>
</evidence>
<dbReference type="Proteomes" id="UP001057877">
    <property type="component" value="Chromosome"/>
</dbReference>
<dbReference type="Gene3D" id="3.60.140.10">
    <property type="entry name" value="CNF1/YfiH-like putative cysteine hydrolases"/>
    <property type="match status" value="1"/>
</dbReference>
<comment type="function">
    <text evidence="3">Purine nucleoside enzyme that catalyzes the phosphorolysis of adenosine and inosine nucleosides, yielding D-ribose 1-phosphate and the respective free bases, adenine and hypoxanthine. Also catalyzes the phosphorolysis of S-methyl-5'-thioadenosine into adenine and S-methyl-5-thio-alpha-D-ribose 1-phosphate. Also has adenosine deaminase activity.</text>
</comment>
<sequence>MEPFKHVETAKGPSLFLLPEWMALKEGLTAGFTGRHGGASAAPWESLNCGLHVGDRDEAVLDNRRRLAEALQWPYEAWTCAEQVHGNRVYRVTREDRGKGRDSRVTAVQDTDAIMTADKDVLLTSFYADCVPLYFFDPVQEAVALAHAGWKGTALEIARHTVEAMSEAYGCQPANIRGGIGPSIGLCCYEVDAAVLGRMDPLIRELDALLKASGFEAGPIAQPTSEGKARINLKELNRQIMIKAGILPMHIELSEWCTGCRTDLFFSHRMEGGQTGRMVSWIGMGRGEGTA</sequence>
<evidence type="ECO:0000256" key="10">
    <source>
        <dbReference type="ARBA" id="ARBA00048968"/>
    </source>
</evidence>
<evidence type="ECO:0000256" key="4">
    <source>
        <dbReference type="ARBA" id="ARBA00007353"/>
    </source>
</evidence>
<dbReference type="CDD" id="cd16833">
    <property type="entry name" value="YfiH"/>
    <property type="match status" value="1"/>
</dbReference>
<dbReference type="NCBIfam" id="TIGR00726">
    <property type="entry name" value="peptidoglycan editing factor PgeF"/>
    <property type="match status" value="1"/>
</dbReference>
<gene>
    <name evidence="13" type="primary">pgeF</name>
    <name evidence="13" type="ORF">L1F29_10465</name>
</gene>
<dbReference type="PANTHER" id="PTHR30616">
    <property type="entry name" value="UNCHARACTERIZED PROTEIN YFIH"/>
    <property type="match status" value="1"/>
</dbReference>
<evidence type="ECO:0000256" key="5">
    <source>
        <dbReference type="ARBA" id="ARBA00022679"/>
    </source>
</evidence>
<keyword evidence="8" id="KW-0862">Zinc</keyword>
<dbReference type="RefSeq" id="WP_258388264.1">
    <property type="nucleotide sequence ID" value="NZ_CP091430.1"/>
</dbReference>
<dbReference type="Pfam" id="PF02578">
    <property type="entry name" value="Cu-oxidase_4"/>
    <property type="match status" value="1"/>
</dbReference>
<comment type="catalytic activity">
    <reaction evidence="1">
        <text>inosine + phosphate = alpha-D-ribose 1-phosphate + hypoxanthine</text>
        <dbReference type="Rhea" id="RHEA:27646"/>
        <dbReference type="ChEBI" id="CHEBI:17368"/>
        <dbReference type="ChEBI" id="CHEBI:17596"/>
        <dbReference type="ChEBI" id="CHEBI:43474"/>
        <dbReference type="ChEBI" id="CHEBI:57720"/>
        <dbReference type="EC" id="2.4.2.1"/>
    </reaction>
    <physiologicalReaction direction="left-to-right" evidence="1">
        <dbReference type="Rhea" id="RHEA:27647"/>
    </physiologicalReaction>
</comment>
<reference evidence="13" key="1">
    <citation type="submission" date="2022-01" db="EMBL/GenBank/DDBJ databases">
        <title>Paenibacillus spongiae sp. nov., isolated from marine sponge.</title>
        <authorList>
            <person name="Li Z."/>
            <person name="Zhang M."/>
        </authorList>
    </citation>
    <scope>NUCLEOTIDE SEQUENCE</scope>
    <source>
        <strain evidence="13">PHS-Z3</strain>
    </source>
</reference>
<dbReference type="InterPro" id="IPR038371">
    <property type="entry name" value="Cu_polyphenol_OxRdtase_sf"/>
</dbReference>
<evidence type="ECO:0000256" key="2">
    <source>
        <dbReference type="ARBA" id="ARBA00001947"/>
    </source>
</evidence>
<organism evidence="13 14">
    <name type="scientific">Paenibacillus spongiae</name>
    <dbReference type="NCBI Taxonomy" id="2909671"/>
    <lineage>
        <taxon>Bacteria</taxon>
        <taxon>Bacillati</taxon>
        <taxon>Bacillota</taxon>
        <taxon>Bacilli</taxon>
        <taxon>Bacillales</taxon>
        <taxon>Paenibacillaceae</taxon>
        <taxon>Paenibacillus</taxon>
    </lineage>
</organism>
<evidence type="ECO:0000256" key="6">
    <source>
        <dbReference type="ARBA" id="ARBA00022723"/>
    </source>
</evidence>
<name>A0ABY5SE12_9BACL</name>
<dbReference type="PANTHER" id="PTHR30616:SF2">
    <property type="entry name" value="PURINE NUCLEOSIDE PHOSPHORYLASE LACC1"/>
    <property type="match status" value="1"/>
</dbReference>
<evidence type="ECO:0000256" key="3">
    <source>
        <dbReference type="ARBA" id="ARBA00003215"/>
    </source>
</evidence>
<evidence type="ECO:0000256" key="11">
    <source>
        <dbReference type="ARBA" id="ARBA00049893"/>
    </source>
</evidence>
<comment type="cofactor">
    <cofactor evidence="2">
        <name>Zn(2+)</name>
        <dbReference type="ChEBI" id="CHEBI:29105"/>
    </cofactor>
</comment>
<keyword evidence="5" id="KW-0808">Transferase</keyword>
<evidence type="ECO:0000313" key="13">
    <source>
        <dbReference type="EMBL" id="UVI32207.1"/>
    </source>
</evidence>
<comment type="catalytic activity">
    <reaction evidence="9">
        <text>adenosine + H2O + H(+) = inosine + NH4(+)</text>
        <dbReference type="Rhea" id="RHEA:24408"/>
        <dbReference type="ChEBI" id="CHEBI:15377"/>
        <dbReference type="ChEBI" id="CHEBI:15378"/>
        <dbReference type="ChEBI" id="CHEBI:16335"/>
        <dbReference type="ChEBI" id="CHEBI:17596"/>
        <dbReference type="ChEBI" id="CHEBI:28938"/>
        <dbReference type="EC" id="3.5.4.4"/>
    </reaction>
    <physiologicalReaction direction="left-to-right" evidence="9">
        <dbReference type="Rhea" id="RHEA:24409"/>
    </physiologicalReaction>
</comment>
<evidence type="ECO:0000256" key="1">
    <source>
        <dbReference type="ARBA" id="ARBA00000553"/>
    </source>
</evidence>
<evidence type="ECO:0000256" key="8">
    <source>
        <dbReference type="ARBA" id="ARBA00022833"/>
    </source>
</evidence>
<comment type="catalytic activity">
    <reaction evidence="11">
        <text>S-methyl-5'-thioadenosine + phosphate = 5-(methylsulfanyl)-alpha-D-ribose 1-phosphate + adenine</text>
        <dbReference type="Rhea" id="RHEA:11852"/>
        <dbReference type="ChEBI" id="CHEBI:16708"/>
        <dbReference type="ChEBI" id="CHEBI:17509"/>
        <dbReference type="ChEBI" id="CHEBI:43474"/>
        <dbReference type="ChEBI" id="CHEBI:58533"/>
        <dbReference type="EC" id="2.4.2.28"/>
    </reaction>
    <physiologicalReaction direction="left-to-right" evidence="11">
        <dbReference type="Rhea" id="RHEA:11853"/>
    </physiologicalReaction>
</comment>
<dbReference type="SUPFAM" id="SSF64438">
    <property type="entry name" value="CNF1/YfiH-like putative cysteine hydrolases"/>
    <property type="match status" value="1"/>
</dbReference>
<evidence type="ECO:0000313" key="14">
    <source>
        <dbReference type="Proteomes" id="UP001057877"/>
    </source>
</evidence>
<keyword evidence="14" id="KW-1185">Reference proteome</keyword>